<evidence type="ECO:0000256" key="3">
    <source>
        <dbReference type="ARBA" id="ARBA00022840"/>
    </source>
</evidence>
<evidence type="ECO:0000259" key="5">
    <source>
        <dbReference type="SMART" id="SM00797"/>
    </source>
</evidence>
<dbReference type="SMART" id="SM00796">
    <property type="entry name" value="AHS1"/>
    <property type="match status" value="1"/>
</dbReference>
<feature type="domain" description="Carboxyltransferase" evidence="4">
    <location>
        <begin position="1"/>
        <end position="205"/>
    </location>
</feature>
<accession>A0ABZ1CBM9</accession>
<gene>
    <name evidence="6" type="primary">pxpB</name>
    <name evidence="6" type="ORF">K1X11_006660</name>
</gene>
<dbReference type="Gene3D" id="2.40.100.10">
    <property type="entry name" value="Cyclophilin-like"/>
    <property type="match status" value="2"/>
</dbReference>
<reference evidence="6 7" key="2">
    <citation type="submission" date="2023-12" db="EMBL/GenBank/DDBJ databases">
        <title>Description of an unclassified Opitutus bacterium of Verrucomicrobiota.</title>
        <authorList>
            <person name="Zhang D.-F."/>
        </authorList>
    </citation>
    <scope>NUCLEOTIDE SEQUENCE [LARGE SCALE GENOMIC DNA]</scope>
    <source>
        <strain evidence="6 7">WL0086</strain>
    </source>
</reference>
<dbReference type="InterPro" id="IPR029000">
    <property type="entry name" value="Cyclophilin-like_dom_sf"/>
</dbReference>
<evidence type="ECO:0000313" key="7">
    <source>
        <dbReference type="Proteomes" id="UP000738431"/>
    </source>
</evidence>
<dbReference type="GO" id="GO:0017168">
    <property type="term" value="F:5-oxoprolinase (ATP-hydrolyzing) activity"/>
    <property type="evidence" value="ECO:0007669"/>
    <property type="project" value="UniProtKB-EC"/>
</dbReference>
<evidence type="ECO:0000313" key="6">
    <source>
        <dbReference type="EMBL" id="WRQ89083.1"/>
    </source>
</evidence>
<dbReference type="PANTHER" id="PTHR43309:SF3">
    <property type="entry name" value="5-OXOPROLINASE SUBUNIT C"/>
    <property type="match status" value="1"/>
</dbReference>
<name>A0ABZ1CBM9_9BACT</name>
<dbReference type="InterPro" id="IPR052708">
    <property type="entry name" value="PxpC"/>
</dbReference>
<dbReference type="InterPro" id="IPR010016">
    <property type="entry name" value="PxpB"/>
</dbReference>
<organism evidence="6 7">
    <name type="scientific">Actomonas aquatica</name>
    <dbReference type="NCBI Taxonomy" id="2866162"/>
    <lineage>
        <taxon>Bacteria</taxon>
        <taxon>Pseudomonadati</taxon>
        <taxon>Verrucomicrobiota</taxon>
        <taxon>Opitutia</taxon>
        <taxon>Opitutales</taxon>
        <taxon>Opitutaceae</taxon>
        <taxon>Actomonas</taxon>
    </lineage>
</organism>
<dbReference type="Pfam" id="PF02626">
    <property type="entry name" value="CT_A_B"/>
    <property type="match status" value="1"/>
</dbReference>
<dbReference type="EC" id="3.5.2.9" evidence="6"/>
<keyword evidence="7" id="KW-1185">Reference proteome</keyword>
<dbReference type="PANTHER" id="PTHR43309">
    <property type="entry name" value="5-OXOPROLINASE SUBUNIT C"/>
    <property type="match status" value="1"/>
</dbReference>
<sequence length="558" mass="58920">MMIKVLGDTALLVEVQTTPPADALAKVQAATRAIRALALPEILEVVPAITTVGVYFAASSRWADVARKVRECLEAVTADELATACDGEREVELPVCYEGEYAPDLAAVAETVGLSPAEVVARHSGGHYRVQAVGFAPGFPYLSGLDPALACPRKATPRTRLEAGSVGIGGAQTGVYPQRSPGGWNLIGRTPRRLFDVNAAEPALLRAGDWVRFKPIDAATFVSLTELMTEESAAEPDASQIVGAAIEIEQPGVQTTVQDYGRRGYQDAGVTEGGAVDGRALRLANLMVGNPADAAALEWALRGPVLRFRDRRVCVVMGAIAARVPFGRPFVMEPGAVLDLSQVPVGFRGILAINGGVDAPVVLGSRSTNLQGGFGGWGGRALETGDVLPLGTATIRDVKSGWLVSPSLSKPVTGDIPEVRVLRGPEGDAFRLAAWNQLLSEPYRVGSSSDRMGMRLEGPELELREPLEMVSQPVQAGTVQVPPSGKPIVLLADRQSLGGYPRIATVISVDLPVLAQVPPGGRVQFVETTLAEAEALRLTEERDLGLFATAVEGRLLKS</sequence>
<feature type="domain" description="Carboxyltransferase" evidence="5">
    <location>
        <begin position="267"/>
        <end position="543"/>
    </location>
</feature>
<dbReference type="InterPro" id="IPR003778">
    <property type="entry name" value="CT_A_B"/>
</dbReference>
<keyword evidence="2 6" id="KW-0378">Hydrolase</keyword>
<proteinExistence type="predicted"/>
<dbReference type="NCBIfam" id="TIGR00370">
    <property type="entry name" value="5-oxoprolinase subunit PxpB"/>
    <property type="match status" value="1"/>
</dbReference>
<dbReference type="NCBIfam" id="TIGR00724">
    <property type="entry name" value="urea_amlyse_rel"/>
    <property type="match status" value="1"/>
</dbReference>
<dbReference type="EMBL" id="CP139781">
    <property type="protein sequence ID" value="WRQ89083.1"/>
    <property type="molecule type" value="Genomic_DNA"/>
</dbReference>
<dbReference type="SUPFAM" id="SSF160467">
    <property type="entry name" value="PH0987 N-terminal domain-like"/>
    <property type="match status" value="1"/>
</dbReference>
<keyword evidence="1" id="KW-0547">Nucleotide-binding</keyword>
<evidence type="ECO:0000256" key="1">
    <source>
        <dbReference type="ARBA" id="ARBA00022741"/>
    </source>
</evidence>
<evidence type="ECO:0000259" key="4">
    <source>
        <dbReference type="SMART" id="SM00796"/>
    </source>
</evidence>
<dbReference type="SMART" id="SM00797">
    <property type="entry name" value="AHS2"/>
    <property type="match status" value="1"/>
</dbReference>
<dbReference type="InterPro" id="IPR003833">
    <property type="entry name" value="CT_C_D"/>
</dbReference>
<dbReference type="SUPFAM" id="SSF50891">
    <property type="entry name" value="Cyclophilin-like"/>
    <property type="match status" value="2"/>
</dbReference>
<protein>
    <submittedName>
        <fullName evidence="6">5-oxoprolinase subunit PxpB</fullName>
        <ecNumber evidence="6">3.5.2.9</ecNumber>
    </submittedName>
</protein>
<dbReference type="Proteomes" id="UP000738431">
    <property type="component" value="Chromosome"/>
</dbReference>
<dbReference type="Gene3D" id="3.30.1360.40">
    <property type="match status" value="1"/>
</dbReference>
<dbReference type="RefSeq" id="WP_221030955.1">
    <property type="nucleotide sequence ID" value="NZ_CP139781.1"/>
</dbReference>
<keyword evidence="3" id="KW-0067">ATP-binding</keyword>
<reference evidence="6 7" key="1">
    <citation type="submission" date="2021-08" db="EMBL/GenBank/DDBJ databases">
        <authorList>
            <person name="Zhang D."/>
            <person name="Zhang A."/>
            <person name="Wang L."/>
        </authorList>
    </citation>
    <scope>NUCLEOTIDE SEQUENCE [LARGE SCALE GENOMIC DNA]</scope>
    <source>
        <strain evidence="6 7">WL0086</strain>
    </source>
</reference>
<dbReference type="Pfam" id="PF02682">
    <property type="entry name" value="CT_C_D"/>
    <property type="match status" value="1"/>
</dbReference>
<evidence type="ECO:0000256" key="2">
    <source>
        <dbReference type="ARBA" id="ARBA00022801"/>
    </source>
</evidence>